<dbReference type="OrthoDB" id="3790593at2"/>
<evidence type="ECO:0000313" key="2">
    <source>
        <dbReference type="EMBL" id="THV13315.1"/>
    </source>
</evidence>
<gene>
    <name evidence="2" type="ORF">E9934_10125</name>
</gene>
<reference evidence="2 3" key="1">
    <citation type="journal article" date="2009" name="Int. J. Syst. Evol. Microbiol.">
        <title>Nocardioides caeni sp. nov., isolated from wastewater.</title>
        <authorList>
            <person name="Yoon J.H."/>
            <person name="Kang S.J."/>
            <person name="Park S."/>
            <person name="Kim W."/>
            <person name="Oh T.K."/>
        </authorList>
    </citation>
    <scope>NUCLEOTIDE SEQUENCE [LARGE SCALE GENOMIC DNA]</scope>
    <source>
        <strain evidence="2 3">DSM 23134</strain>
    </source>
</reference>
<dbReference type="Proteomes" id="UP000307087">
    <property type="component" value="Unassembled WGS sequence"/>
</dbReference>
<feature type="region of interest" description="Disordered" evidence="1">
    <location>
        <begin position="94"/>
        <end position="113"/>
    </location>
</feature>
<protein>
    <submittedName>
        <fullName evidence="2">Uncharacterized protein</fullName>
    </submittedName>
</protein>
<proteinExistence type="predicted"/>
<evidence type="ECO:0000313" key="3">
    <source>
        <dbReference type="Proteomes" id="UP000307087"/>
    </source>
</evidence>
<comment type="caution">
    <text evidence="2">The sequence shown here is derived from an EMBL/GenBank/DDBJ whole genome shotgun (WGS) entry which is preliminary data.</text>
</comment>
<dbReference type="EMBL" id="STGW01000005">
    <property type="protein sequence ID" value="THV13315.1"/>
    <property type="molecule type" value="Genomic_DNA"/>
</dbReference>
<dbReference type="RefSeq" id="WP_136562776.1">
    <property type="nucleotide sequence ID" value="NZ_BAABLS010000010.1"/>
</dbReference>
<name>A0A4S8NB25_9ACTN</name>
<organism evidence="2 3">
    <name type="scientific">Nocardioides caeni</name>
    <dbReference type="NCBI Taxonomy" id="574700"/>
    <lineage>
        <taxon>Bacteria</taxon>
        <taxon>Bacillati</taxon>
        <taxon>Actinomycetota</taxon>
        <taxon>Actinomycetes</taxon>
        <taxon>Propionibacteriales</taxon>
        <taxon>Nocardioidaceae</taxon>
        <taxon>Nocardioides</taxon>
    </lineage>
</organism>
<sequence>MLTVVAALVLAAIVAGGLLARGGDDPYAAYCDAVEDHQQAIGLALGDGAETTGFLRALPDLRAVAAEAPSDIHDEWQVVIDRIAALEDALDDAGVDPASYDPASPSKDLSEEQRVTIERTADRLLAPETFAAFAGVDQQVRDVCQTRLSL</sequence>
<evidence type="ECO:0000256" key="1">
    <source>
        <dbReference type="SAM" id="MobiDB-lite"/>
    </source>
</evidence>
<keyword evidence="3" id="KW-1185">Reference proteome</keyword>
<dbReference type="AlphaFoldDB" id="A0A4S8NB25"/>
<accession>A0A4S8NB25</accession>